<dbReference type="Proteomes" id="UP000237271">
    <property type="component" value="Unassembled WGS sequence"/>
</dbReference>
<protein>
    <submittedName>
        <fullName evidence="2">Uncharacterized protein</fullName>
    </submittedName>
</protein>
<sequence length="150" mass="16785">MARADDDEALRRRGRARTRAPPPTSIANMYAPVDASNRQEPAPRSSKMKMASLMVDESDVDESKHKRVKVNDQDADDWAPRNTSLSISSLVEDPPASSLFQNEMPTIIQSFSDERRASQAAVNGESKNGVVNGDAMDDEEMTWQLQKWIY</sequence>
<feature type="compositionally biased region" description="Basic and acidic residues" evidence="1">
    <location>
        <begin position="61"/>
        <end position="72"/>
    </location>
</feature>
<dbReference type="OrthoDB" id="78192at2759"/>
<proteinExistence type="predicted"/>
<organism evidence="2 3">
    <name type="scientific">Phytophthora palmivora</name>
    <dbReference type="NCBI Taxonomy" id="4796"/>
    <lineage>
        <taxon>Eukaryota</taxon>
        <taxon>Sar</taxon>
        <taxon>Stramenopiles</taxon>
        <taxon>Oomycota</taxon>
        <taxon>Peronosporomycetes</taxon>
        <taxon>Peronosporales</taxon>
        <taxon>Peronosporaceae</taxon>
        <taxon>Phytophthora</taxon>
    </lineage>
</organism>
<name>A0A2P4X7B1_9STRA</name>
<dbReference type="AlphaFoldDB" id="A0A2P4X7B1"/>
<keyword evidence="3" id="KW-1185">Reference proteome</keyword>
<evidence type="ECO:0000313" key="2">
    <source>
        <dbReference type="EMBL" id="POM61443.1"/>
    </source>
</evidence>
<evidence type="ECO:0000313" key="3">
    <source>
        <dbReference type="Proteomes" id="UP000237271"/>
    </source>
</evidence>
<dbReference type="EMBL" id="NCKW01015993">
    <property type="protein sequence ID" value="POM61443.1"/>
    <property type="molecule type" value="Genomic_DNA"/>
</dbReference>
<comment type="caution">
    <text evidence="2">The sequence shown here is derived from an EMBL/GenBank/DDBJ whole genome shotgun (WGS) entry which is preliminary data.</text>
</comment>
<gene>
    <name evidence="2" type="ORF">PHPALM_29537</name>
</gene>
<accession>A0A2P4X7B1</accession>
<feature type="region of interest" description="Disordered" evidence="1">
    <location>
        <begin position="1"/>
        <end position="81"/>
    </location>
</feature>
<evidence type="ECO:0000256" key="1">
    <source>
        <dbReference type="SAM" id="MobiDB-lite"/>
    </source>
</evidence>
<reference evidence="2 3" key="1">
    <citation type="journal article" date="2017" name="Genome Biol. Evol.">
        <title>Phytophthora megakarya and P. palmivora, closely related causal agents of cacao black pod rot, underwent increases in genome sizes and gene numbers by different mechanisms.</title>
        <authorList>
            <person name="Ali S.S."/>
            <person name="Shao J."/>
            <person name="Lary D.J."/>
            <person name="Kronmiller B."/>
            <person name="Shen D."/>
            <person name="Strem M.D."/>
            <person name="Amoako-Attah I."/>
            <person name="Akrofi A.Y."/>
            <person name="Begoude B.A."/>
            <person name="Ten Hoopen G.M."/>
            <person name="Coulibaly K."/>
            <person name="Kebe B.I."/>
            <person name="Melnick R.L."/>
            <person name="Guiltinan M.J."/>
            <person name="Tyler B.M."/>
            <person name="Meinhardt L.W."/>
            <person name="Bailey B.A."/>
        </authorList>
    </citation>
    <scope>NUCLEOTIDE SEQUENCE [LARGE SCALE GENOMIC DNA]</scope>
    <source>
        <strain evidence="3">sbr112.9</strain>
    </source>
</reference>